<dbReference type="RefSeq" id="WP_207857257.1">
    <property type="nucleotide sequence ID" value="NZ_JAFREP010000003.1"/>
</dbReference>
<evidence type="ECO:0000313" key="2">
    <source>
        <dbReference type="Proteomes" id="UP000664417"/>
    </source>
</evidence>
<accession>A0A8J7Q201</accession>
<name>A0A8J7Q201_9BACT</name>
<dbReference type="EMBL" id="JAFREP010000003">
    <property type="protein sequence ID" value="MBO1317805.1"/>
    <property type="molecule type" value="Genomic_DNA"/>
</dbReference>
<protein>
    <submittedName>
        <fullName evidence="1">Uncharacterized protein</fullName>
    </submittedName>
</protein>
<keyword evidence="2" id="KW-1185">Reference proteome</keyword>
<evidence type="ECO:0000313" key="1">
    <source>
        <dbReference type="EMBL" id="MBO1317805.1"/>
    </source>
</evidence>
<sequence>MSKVEELISQLDGSDEEWDAIKWLRENVSNELPIHLLKAYPKTTQWKKRESLVYHSMRYARESQPAKDLGMLALKDRSKMVRYRACMLLAYSLDQSLLPNLLELKKDFPENTMEDLLATIDAIQSQNHHYFVDRDHSGKIKLNIG</sequence>
<organism evidence="1 2">
    <name type="scientific">Acanthopleuribacter pedis</name>
    <dbReference type="NCBI Taxonomy" id="442870"/>
    <lineage>
        <taxon>Bacteria</taxon>
        <taxon>Pseudomonadati</taxon>
        <taxon>Acidobacteriota</taxon>
        <taxon>Holophagae</taxon>
        <taxon>Acanthopleuribacterales</taxon>
        <taxon>Acanthopleuribacteraceae</taxon>
        <taxon>Acanthopleuribacter</taxon>
    </lineage>
</organism>
<dbReference type="Proteomes" id="UP000664417">
    <property type="component" value="Unassembled WGS sequence"/>
</dbReference>
<dbReference type="AlphaFoldDB" id="A0A8J7Q201"/>
<comment type="caution">
    <text evidence="1">The sequence shown here is derived from an EMBL/GenBank/DDBJ whole genome shotgun (WGS) entry which is preliminary data.</text>
</comment>
<gene>
    <name evidence="1" type="ORF">J3U88_04975</name>
</gene>
<proteinExistence type="predicted"/>
<reference evidence="1" key="1">
    <citation type="submission" date="2021-03" db="EMBL/GenBank/DDBJ databases">
        <authorList>
            <person name="Wang G."/>
        </authorList>
    </citation>
    <scope>NUCLEOTIDE SEQUENCE</scope>
    <source>
        <strain evidence="1">KCTC 12899</strain>
    </source>
</reference>